<evidence type="ECO:0000256" key="8">
    <source>
        <dbReference type="ARBA" id="ARBA00022842"/>
    </source>
</evidence>
<keyword evidence="6" id="KW-0547">Nucleotide-binding</keyword>
<dbReference type="KEGG" id="mmb:Mmol_0277"/>
<evidence type="ECO:0000313" key="13">
    <source>
        <dbReference type="Proteomes" id="UP000002742"/>
    </source>
</evidence>
<comment type="cofactor">
    <cofactor evidence="1">
        <name>Mg(2+)</name>
        <dbReference type="ChEBI" id="CHEBI:18420"/>
    </cofactor>
</comment>
<evidence type="ECO:0000256" key="3">
    <source>
        <dbReference type="ARBA" id="ARBA00006205"/>
    </source>
</evidence>
<evidence type="ECO:0000256" key="4">
    <source>
        <dbReference type="ARBA" id="ARBA00022573"/>
    </source>
</evidence>
<dbReference type="GO" id="GO:0042242">
    <property type="term" value="F:cobyrinic acid a,c-diamide synthase activity"/>
    <property type="evidence" value="ECO:0007669"/>
    <property type="project" value="InterPro"/>
</dbReference>
<dbReference type="NCBIfam" id="NF002204">
    <property type="entry name" value="PRK01077.1"/>
    <property type="match status" value="1"/>
</dbReference>
<feature type="domain" description="CobQ/CobB/MinD/ParA nucleotide binding" evidence="10">
    <location>
        <begin position="9"/>
        <end position="185"/>
    </location>
</feature>
<evidence type="ECO:0000313" key="12">
    <source>
        <dbReference type="EMBL" id="ACT47187.1"/>
    </source>
</evidence>
<dbReference type="eggNOG" id="COG1797">
    <property type="taxonomic scope" value="Bacteria"/>
</dbReference>
<keyword evidence="9" id="KW-0315">Glutamine amidotransferase</keyword>
<feature type="domain" description="CobB/CobQ-like glutamine amidotransferase" evidence="11">
    <location>
        <begin position="239"/>
        <end position="413"/>
    </location>
</feature>
<evidence type="ECO:0000259" key="11">
    <source>
        <dbReference type="Pfam" id="PF07685"/>
    </source>
</evidence>
<dbReference type="STRING" id="583345.Mmol_0277"/>
<dbReference type="AlphaFoldDB" id="C6WSU5"/>
<dbReference type="InterPro" id="IPR011698">
    <property type="entry name" value="GATase_3"/>
</dbReference>
<dbReference type="EMBL" id="CP001672">
    <property type="protein sequence ID" value="ACT47187.1"/>
    <property type="molecule type" value="Genomic_DNA"/>
</dbReference>
<dbReference type="PANTHER" id="PTHR43873:SF1">
    <property type="entry name" value="COBYRINATE A,C-DIAMIDE SYNTHASE"/>
    <property type="match status" value="1"/>
</dbReference>
<dbReference type="InterPro" id="IPR004484">
    <property type="entry name" value="CbiA/CobB_synth"/>
</dbReference>
<dbReference type="Gene3D" id="3.40.50.300">
    <property type="entry name" value="P-loop containing nucleotide triphosphate hydrolases"/>
    <property type="match status" value="2"/>
</dbReference>
<comment type="similarity">
    <text evidence="3">Belongs to the CobB/CobQ family. CobQ subfamily.</text>
</comment>
<proteinExistence type="inferred from homology"/>
<evidence type="ECO:0000256" key="2">
    <source>
        <dbReference type="ARBA" id="ARBA00004953"/>
    </source>
</evidence>
<dbReference type="HOGENOM" id="CLU_022752_0_2_4"/>
<evidence type="ECO:0000256" key="5">
    <source>
        <dbReference type="ARBA" id="ARBA00022598"/>
    </source>
</evidence>
<dbReference type="SUPFAM" id="SSF52317">
    <property type="entry name" value="Class I glutamine amidotransferase-like"/>
    <property type="match status" value="1"/>
</dbReference>
<dbReference type="Pfam" id="PF01656">
    <property type="entry name" value="CbiA"/>
    <property type="match status" value="1"/>
</dbReference>
<keyword evidence="8" id="KW-0460">Magnesium</keyword>
<evidence type="ECO:0000256" key="9">
    <source>
        <dbReference type="ARBA" id="ARBA00022962"/>
    </source>
</evidence>
<evidence type="ECO:0000259" key="10">
    <source>
        <dbReference type="Pfam" id="PF01656"/>
    </source>
</evidence>
<keyword evidence="13" id="KW-1185">Reference proteome</keyword>
<keyword evidence="7" id="KW-0067">ATP-binding</keyword>
<dbReference type="PROSITE" id="PS51274">
    <property type="entry name" value="GATASE_COBBQ"/>
    <property type="match status" value="1"/>
</dbReference>
<evidence type="ECO:0000256" key="7">
    <source>
        <dbReference type="ARBA" id="ARBA00022840"/>
    </source>
</evidence>
<keyword evidence="5" id="KW-0436">Ligase</keyword>
<gene>
    <name evidence="12" type="ordered locus">Mmol_0277</name>
</gene>
<dbReference type="RefSeq" id="WP_012777644.1">
    <property type="nucleotide sequence ID" value="NC_012968.1"/>
</dbReference>
<evidence type="ECO:0000256" key="1">
    <source>
        <dbReference type="ARBA" id="ARBA00001946"/>
    </source>
</evidence>
<dbReference type="SUPFAM" id="SSF52540">
    <property type="entry name" value="P-loop containing nucleoside triphosphate hydrolases"/>
    <property type="match status" value="1"/>
</dbReference>
<name>C6WSU5_METML</name>
<dbReference type="CDD" id="cd05388">
    <property type="entry name" value="CobB_N"/>
    <property type="match status" value="1"/>
</dbReference>
<dbReference type="InterPro" id="IPR027417">
    <property type="entry name" value="P-loop_NTPase"/>
</dbReference>
<dbReference type="GO" id="GO:0009236">
    <property type="term" value="P:cobalamin biosynthetic process"/>
    <property type="evidence" value="ECO:0007669"/>
    <property type="project" value="UniProtKB-KW"/>
</dbReference>
<dbReference type="PANTHER" id="PTHR43873">
    <property type="entry name" value="COBYRINATE A,C-DIAMIDE SYNTHASE"/>
    <property type="match status" value="1"/>
</dbReference>
<dbReference type="Gene3D" id="3.40.50.880">
    <property type="match status" value="1"/>
</dbReference>
<reference evidence="13" key="1">
    <citation type="submission" date="2009-07" db="EMBL/GenBank/DDBJ databases">
        <title>Complete sequence of Methylotenera mobilis JLW8.</title>
        <authorList>
            <consortium name="US DOE Joint Genome Institute"/>
            <person name="Lucas S."/>
            <person name="Copeland A."/>
            <person name="Lapidus A."/>
            <person name="Glavina del Rio T."/>
            <person name="Tice H."/>
            <person name="Bruce D."/>
            <person name="Goodwin L."/>
            <person name="Pitluck S."/>
            <person name="LaButti K.M."/>
            <person name="Clum A."/>
            <person name="Larimer F."/>
            <person name="Land M."/>
            <person name="Hauser L."/>
            <person name="Kyrpides N."/>
            <person name="Mikhailova N."/>
            <person name="Kayluzhnaya M."/>
            <person name="Chistoserdova L."/>
        </authorList>
    </citation>
    <scope>NUCLEOTIDE SEQUENCE [LARGE SCALE GENOMIC DNA]</scope>
    <source>
        <strain evidence="13">JLW8 / ATCC BAA-1282 / DSM 17540</strain>
    </source>
</reference>
<dbReference type="GO" id="GO:0005524">
    <property type="term" value="F:ATP binding"/>
    <property type="evidence" value="ECO:0007669"/>
    <property type="project" value="UniProtKB-KW"/>
</dbReference>
<keyword evidence="4" id="KW-0169">Cobalamin biosynthesis</keyword>
<evidence type="ECO:0000256" key="6">
    <source>
        <dbReference type="ARBA" id="ARBA00022741"/>
    </source>
</evidence>
<organism evidence="12 13">
    <name type="scientific">Methylotenera mobilis (strain JLW8 / ATCC BAA-1282 / DSM 17540)</name>
    <dbReference type="NCBI Taxonomy" id="583345"/>
    <lineage>
        <taxon>Bacteria</taxon>
        <taxon>Pseudomonadati</taxon>
        <taxon>Pseudomonadota</taxon>
        <taxon>Betaproteobacteria</taxon>
        <taxon>Nitrosomonadales</taxon>
        <taxon>Methylophilaceae</taxon>
        <taxon>Methylotenera</taxon>
    </lineage>
</organism>
<dbReference type="InterPro" id="IPR002586">
    <property type="entry name" value="CobQ/CobB/MinD/ParA_Nub-bd_dom"/>
</dbReference>
<dbReference type="Proteomes" id="UP000002742">
    <property type="component" value="Chromosome"/>
</dbReference>
<dbReference type="Pfam" id="PF07685">
    <property type="entry name" value="GATase_3"/>
    <property type="match status" value="1"/>
</dbReference>
<sequence>MTTCHALLISAPASGQGKTFITAALARAWRNQGLRVQAFKCGPDFLDPMILEVATGRPVYNLDFTMCGENDAEAQLYRAAQDADLIIIEGVMGLYDGTPSSADIAVRFNLPVLLTIDAGGMAQTFGALANGLLSHKPKLIPTGVLANKVGSAGHGKLLQDSLPSHLNWFGALQKNEALSLPERHLGLFRAAEISDLEQKIETAANALMQDLPLPPMVTFNSTTNTTLAQSTPPLLAGKTIAIAKDAAFCFIYQANLDCLTDMGANLVFFSLLHDSALPEADAYWLPGGYPELHLQDISSNLAMKDSLTSAFKANKPILAECGSMMALSASINGEPCFDLLPGVSQIEERLQGLGSLKAVLADGELGAHTFHYGSFTTELPPIASAKTRFGKVENIYQHGPIIASFLHFYFASNPALAAQFFTPR</sequence>
<reference evidence="12 13" key="2">
    <citation type="journal article" date="2011" name="J. Bacteriol.">
        <title>Genomes of three methylotrophs from a single niche uncover genetic and metabolic divergence of Methylophilaceae.</title>
        <authorList>
            <person name="Lapidus A."/>
            <person name="Clum A."/>
            <person name="Labutti K."/>
            <person name="Kaluzhnaya M.G."/>
            <person name="Lim S."/>
            <person name="Beck D.A."/>
            <person name="Glavina Del Rio T."/>
            <person name="Nolan M."/>
            <person name="Mavromatis K."/>
            <person name="Huntemann M."/>
            <person name="Lucas S."/>
            <person name="Lidstrom M.E."/>
            <person name="Ivanova N."/>
            <person name="Chistoserdova L."/>
        </authorList>
    </citation>
    <scope>NUCLEOTIDE SEQUENCE [LARGE SCALE GENOMIC DNA]</scope>
    <source>
        <strain evidence="13">JLW8 / ATCC BAA-1282 / DSM 17540</strain>
    </source>
</reference>
<accession>C6WSU5</accession>
<protein>
    <submittedName>
        <fullName evidence="12">Cobyrinic acid ac-diamide synthase</fullName>
    </submittedName>
</protein>
<dbReference type="InterPro" id="IPR029062">
    <property type="entry name" value="Class_I_gatase-like"/>
</dbReference>
<comment type="pathway">
    <text evidence="2">Cofactor biosynthesis; adenosylcobalamin biosynthesis.</text>
</comment>
<dbReference type="OrthoDB" id="9764035at2"/>